<dbReference type="RefSeq" id="WP_154664103.1">
    <property type="nucleotide sequence ID" value="NZ_JACIDC010000005.1"/>
</dbReference>
<keyword evidence="4 8" id="KW-0812">Transmembrane</keyword>
<dbReference type="InterPro" id="IPR000160">
    <property type="entry name" value="GGDEF_dom"/>
</dbReference>
<evidence type="ECO:0000256" key="2">
    <source>
        <dbReference type="ARBA" id="ARBA00012528"/>
    </source>
</evidence>
<dbReference type="CDD" id="cd12915">
    <property type="entry name" value="PDC2_DGC_like"/>
    <property type="match status" value="1"/>
</dbReference>
<keyword evidence="3" id="KW-1003">Cell membrane</keyword>
<sequence>MSSTAFARIRPRASARGLKAFVLVICLVILGLEGWRDLHERDQEFVRIESEMKNLAKSLAQHAEDIFNLADAILVDVVDRAEDAGGAPAAIRAMDRFFTERIQALQSIKSLTIYGPDGTVLSSSLPGHRSKVNAQSLAFFQHHKASPGDKWFFGSLIRDPLGGEWVLSLSRRLNNADGSFGGVVQASIPPRYFSNFFGRFDLGSQGTVVLFDTDGILLSRYPYVEAVMGTKQGIYPWLKNAMSSGFGEYVSPVDGVARFAAFQRNHIYPVIVFAAVGRKESLQNWRDDVIVRSLAIGIVVLIIGTLGWSLAGELRRREAAEAELAILAATDGLTSLANRRSFDRKLEETWLRASRGSEPVSLLLVDVDRFKTYNDIYGHQAGDACLQIVAQTLADAAHGQRNLVARYGGEELAVLLPDLDAAGASAMAEAIRAKIEALGVPHEANLPSGIVTVSIGSATQVPDPDRSHGGPRDLIALADAALYRAKQDGRNRVAAAQIH</sequence>
<gene>
    <name evidence="10" type="ORF">GGR34_001744</name>
</gene>
<organism evidence="10 11">
    <name type="scientific">Microvirga flocculans</name>
    <dbReference type="NCBI Taxonomy" id="217168"/>
    <lineage>
        <taxon>Bacteria</taxon>
        <taxon>Pseudomonadati</taxon>
        <taxon>Pseudomonadota</taxon>
        <taxon>Alphaproteobacteria</taxon>
        <taxon>Hyphomicrobiales</taxon>
        <taxon>Methylobacteriaceae</taxon>
        <taxon>Microvirga</taxon>
    </lineage>
</organism>
<dbReference type="GO" id="GO:0052621">
    <property type="term" value="F:diguanylate cyclase activity"/>
    <property type="evidence" value="ECO:0007669"/>
    <property type="project" value="UniProtKB-EC"/>
</dbReference>
<keyword evidence="6 8" id="KW-0472">Membrane</keyword>
<comment type="caution">
    <text evidence="10">The sequence shown here is derived from an EMBL/GenBank/DDBJ whole genome shotgun (WGS) entry which is preliminary data.</text>
</comment>
<keyword evidence="11" id="KW-1185">Reference proteome</keyword>
<dbReference type="AlphaFoldDB" id="A0A7W6N7G6"/>
<evidence type="ECO:0000259" key="9">
    <source>
        <dbReference type="PROSITE" id="PS50887"/>
    </source>
</evidence>
<accession>A0A7W6N7G6</accession>
<dbReference type="InterPro" id="IPR050469">
    <property type="entry name" value="Diguanylate_Cyclase"/>
</dbReference>
<dbReference type="InterPro" id="IPR029787">
    <property type="entry name" value="Nucleotide_cyclase"/>
</dbReference>
<dbReference type="GO" id="GO:0005886">
    <property type="term" value="C:plasma membrane"/>
    <property type="evidence" value="ECO:0007669"/>
    <property type="project" value="UniProtKB-SubCell"/>
</dbReference>
<dbReference type="GO" id="GO:0043709">
    <property type="term" value="P:cell adhesion involved in single-species biofilm formation"/>
    <property type="evidence" value="ECO:0007669"/>
    <property type="project" value="TreeGrafter"/>
</dbReference>
<comment type="subcellular location">
    <subcellularLocation>
        <location evidence="1">Cell membrane</location>
        <topology evidence="1">Multi-pass membrane protein</topology>
    </subcellularLocation>
</comment>
<dbReference type="Pfam" id="PF02743">
    <property type="entry name" value="dCache_1"/>
    <property type="match status" value="1"/>
</dbReference>
<dbReference type="InterPro" id="IPR043128">
    <property type="entry name" value="Rev_trsase/Diguanyl_cyclase"/>
</dbReference>
<dbReference type="CDD" id="cd12914">
    <property type="entry name" value="PDC1_DGC_like"/>
    <property type="match status" value="1"/>
</dbReference>
<evidence type="ECO:0000256" key="3">
    <source>
        <dbReference type="ARBA" id="ARBA00022475"/>
    </source>
</evidence>
<evidence type="ECO:0000313" key="10">
    <source>
        <dbReference type="EMBL" id="MBB4040093.1"/>
    </source>
</evidence>
<dbReference type="InterPro" id="IPR033479">
    <property type="entry name" value="dCache_1"/>
</dbReference>
<reference evidence="10 11" key="1">
    <citation type="submission" date="2020-08" db="EMBL/GenBank/DDBJ databases">
        <title>Genomic Encyclopedia of Type Strains, Phase IV (KMG-IV): sequencing the most valuable type-strain genomes for metagenomic binning, comparative biology and taxonomic classification.</title>
        <authorList>
            <person name="Goeker M."/>
        </authorList>
    </citation>
    <scope>NUCLEOTIDE SEQUENCE [LARGE SCALE GENOMIC DNA]</scope>
    <source>
        <strain evidence="10 11">DSM 15743</strain>
    </source>
</reference>
<dbReference type="EMBL" id="JACIDC010000005">
    <property type="protein sequence ID" value="MBB4040093.1"/>
    <property type="molecule type" value="Genomic_DNA"/>
</dbReference>
<dbReference type="Proteomes" id="UP000519439">
    <property type="component" value="Unassembled WGS sequence"/>
</dbReference>
<dbReference type="Gene3D" id="3.30.450.20">
    <property type="entry name" value="PAS domain"/>
    <property type="match status" value="2"/>
</dbReference>
<dbReference type="NCBIfam" id="TIGR00254">
    <property type="entry name" value="GGDEF"/>
    <property type="match status" value="1"/>
</dbReference>
<dbReference type="EC" id="2.7.7.65" evidence="2"/>
<feature type="transmembrane region" description="Helical" evidence="8">
    <location>
        <begin position="289"/>
        <end position="311"/>
    </location>
</feature>
<dbReference type="SMART" id="SM00267">
    <property type="entry name" value="GGDEF"/>
    <property type="match status" value="1"/>
</dbReference>
<feature type="domain" description="GGDEF" evidence="9">
    <location>
        <begin position="358"/>
        <end position="498"/>
    </location>
</feature>
<dbReference type="FunFam" id="3.30.70.270:FF:000001">
    <property type="entry name" value="Diguanylate cyclase domain protein"/>
    <property type="match status" value="1"/>
</dbReference>
<proteinExistence type="predicted"/>
<dbReference type="Pfam" id="PF00990">
    <property type="entry name" value="GGDEF"/>
    <property type="match status" value="1"/>
</dbReference>
<name>A0A7W6N7G6_9HYPH</name>
<dbReference type="CDD" id="cd01949">
    <property type="entry name" value="GGDEF"/>
    <property type="match status" value="1"/>
</dbReference>
<evidence type="ECO:0000256" key="6">
    <source>
        <dbReference type="ARBA" id="ARBA00023136"/>
    </source>
</evidence>
<dbReference type="PANTHER" id="PTHR45138:SF9">
    <property type="entry name" value="DIGUANYLATE CYCLASE DGCM-RELATED"/>
    <property type="match status" value="1"/>
</dbReference>
<dbReference type="PROSITE" id="PS50887">
    <property type="entry name" value="GGDEF"/>
    <property type="match status" value="1"/>
</dbReference>
<evidence type="ECO:0000256" key="5">
    <source>
        <dbReference type="ARBA" id="ARBA00022989"/>
    </source>
</evidence>
<evidence type="ECO:0000313" key="11">
    <source>
        <dbReference type="Proteomes" id="UP000519439"/>
    </source>
</evidence>
<dbReference type="PANTHER" id="PTHR45138">
    <property type="entry name" value="REGULATORY COMPONENTS OF SENSORY TRANSDUCTION SYSTEM"/>
    <property type="match status" value="1"/>
</dbReference>
<comment type="catalytic activity">
    <reaction evidence="7">
        <text>2 GTP = 3',3'-c-di-GMP + 2 diphosphate</text>
        <dbReference type="Rhea" id="RHEA:24898"/>
        <dbReference type="ChEBI" id="CHEBI:33019"/>
        <dbReference type="ChEBI" id="CHEBI:37565"/>
        <dbReference type="ChEBI" id="CHEBI:58805"/>
        <dbReference type="EC" id="2.7.7.65"/>
    </reaction>
</comment>
<evidence type="ECO:0000256" key="1">
    <source>
        <dbReference type="ARBA" id="ARBA00004651"/>
    </source>
</evidence>
<keyword evidence="5 8" id="KW-1133">Transmembrane helix</keyword>
<evidence type="ECO:0000256" key="8">
    <source>
        <dbReference type="SAM" id="Phobius"/>
    </source>
</evidence>
<evidence type="ECO:0000256" key="7">
    <source>
        <dbReference type="ARBA" id="ARBA00034247"/>
    </source>
</evidence>
<evidence type="ECO:0000256" key="4">
    <source>
        <dbReference type="ARBA" id="ARBA00022692"/>
    </source>
</evidence>
<protein>
    <recommendedName>
        <fullName evidence="2">diguanylate cyclase</fullName>
        <ecNumber evidence="2">2.7.7.65</ecNumber>
    </recommendedName>
</protein>
<dbReference type="Gene3D" id="3.30.70.270">
    <property type="match status" value="1"/>
</dbReference>
<dbReference type="GO" id="GO:1902201">
    <property type="term" value="P:negative regulation of bacterial-type flagellum-dependent cell motility"/>
    <property type="evidence" value="ECO:0007669"/>
    <property type="project" value="TreeGrafter"/>
</dbReference>
<dbReference type="SUPFAM" id="SSF55073">
    <property type="entry name" value="Nucleotide cyclase"/>
    <property type="match status" value="1"/>
</dbReference>